<dbReference type="Proteomes" id="UP000251889">
    <property type="component" value="Unassembled WGS sequence"/>
</dbReference>
<reference evidence="1 2" key="1">
    <citation type="submission" date="2018-06" db="EMBL/GenBank/DDBJ databases">
        <title>Chryseolinea flavus sp. nov., a member of the phylum Bacteroidetes isolated from soil.</title>
        <authorList>
            <person name="Li Y."/>
            <person name="Wang J."/>
        </authorList>
    </citation>
    <scope>NUCLEOTIDE SEQUENCE [LARGE SCALE GENOMIC DNA]</scope>
    <source>
        <strain evidence="1 2">SDU1-6</strain>
    </source>
</reference>
<accession>A0A364Y5M7</accession>
<keyword evidence="2" id="KW-1185">Reference proteome</keyword>
<dbReference type="OrthoDB" id="9796999at2"/>
<evidence type="ECO:0008006" key="3">
    <source>
        <dbReference type="Google" id="ProtNLM"/>
    </source>
</evidence>
<name>A0A364Y5M7_9BACT</name>
<gene>
    <name evidence="1" type="ORF">DQQ10_06010</name>
</gene>
<dbReference type="AlphaFoldDB" id="A0A364Y5M7"/>
<evidence type="ECO:0000313" key="2">
    <source>
        <dbReference type="Proteomes" id="UP000251889"/>
    </source>
</evidence>
<protein>
    <recommendedName>
        <fullName evidence="3">Bacteriocin-protection protein</fullName>
    </recommendedName>
</protein>
<comment type="caution">
    <text evidence="1">The sequence shown here is derived from an EMBL/GenBank/DDBJ whole genome shotgun (WGS) entry which is preliminary data.</text>
</comment>
<evidence type="ECO:0000313" key="1">
    <source>
        <dbReference type="EMBL" id="RAW02105.1"/>
    </source>
</evidence>
<proteinExistence type="predicted"/>
<dbReference type="Pfam" id="PF13376">
    <property type="entry name" value="OmdA"/>
    <property type="match status" value="1"/>
</dbReference>
<dbReference type="EMBL" id="QMFY01000002">
    <property type="protein sequence ID" value="RAW02105.1"/>
    <property type="molecule type" value="Genomic_DNA"/>
</dbReference>
<organism evidence="1 2">
    <name type="scientific">Pseudochryseolinea flava</name>
    <dbReference type="NCBI Taxonomy" id="2059302"/>
    <lineage>
        <taxon>Bacteria</taxon>
        <taxon>Pseudomonadati</taxon>
        <taxon>Bacteroidota</taxon>
        <taxon>Cytophagia</taxon>
        <taxon>Cytophagales</taxon>
        <taxon>Fulvivirgaceae</taxon>
        <taxon>Pseudochryseolinea</taxon>
    </lineage>
</organism>
<dbReference type="RefSeq" id="WP_112745928.1">
    <property type="nucleotide sequence ID" value="NZ_QMFY01000002.1"/>
</dbReference>
<sequence length="185" mass="21485">MQHDSNTFCPTSQKEWRQWLRKNHKSSESVWLVLHKKKTGIPTITWAEAVNEALCFGWIDGKRLSLPDDKFKQFFCKRKPKSTWSKINKEKVDVLIKQRMMTKAGYDAIEVSKSNGAWNILDSVEALAIPKDLEVAFKKNPGAKKIFLSLSKSAKKLLLAKLMFAKRPETRQVRIREICEIDHRQ</sequence>